<gene>
    <name evidence="2" type="ORF">PACTADRAFT_2028</name>
</gene>
<accession>A0A1E4U0D8</accession>
<organism evidence="2 3">
    <name type="scientific">Pachysolen tannophilus NRRL Y-2460</name>
    <dbReference type="NCBI Taxonomy" id="669874"/>
    <lineage>
        <taxon>Eukaryota</taxon>
        <taxon>Fungi</taxon>
        <taxon>Dikarya</taxon>
        <taxon>Ascomycota</taxon>
        <taxon>Saccharomycotina</taxon>
        <taxon>Pichiomycetes</taxon>
        <taxon>Pachysolenaceae</taxon>
        <taxon>Pachysolen</taxon>
    </lineage>
</organism>
<dbReference type="Proteomes" id="UP000094236">
    <property type="component" value="Unassembled WGS sequence"/>
</dbReference>
<evidence type="ECO:0000256" key="1">
    <source>
        <dbReference type="SAM" id="Phobius"/>
    </source>
</evidence>
<dbReference type="EMBL" id="KV454012">
    <property type="protein sequence ID" value="ODV97461.1"/>
    <property type="molecule type" value="Genomic_DNA"/>
</dbReference>
<feature type="transmembrane region" description="Helical" evidence="1">
    <location>
        <begin position="24"/>
        <end position="49"/>
    </location>
</feature>
<sequence>MSLDRAIIPFPEDSDIRRLKPKTLIFVIKLLYSSGILLTSFYLIILFIVQPLLTLQYDRRLNLISHIFDNLRNMIYFKITGILKGEVPTIGVKYGNKLYSDANIQTEKTRDRTVIDNNGDTEKLDDKLIKLRNVLLKINIMDYKTDRNENNSNYVGKSEIISYTPSEISPLFFQLKQLYNYLDLISDDIISRNSSKGYSFFKKNPNIVSSNNNRQNNNNNNNNNNTSSNVVVELKKELKNIRKEIMKNYLN</sequence>
<protein>
    <submittedName>
        <fullName evidence="2">Uncharacterized protein</fullName>
    </submittedName>
</protein>
<proteinExistence type="predicted"/>
<dbReference type="AlphaFoldDB" id="A0A1E4U0D8"/>
<reference evidence="3" key="1">
    <citation type="submission" date="2016-05" db="EMBL/GenBank/DDBJ databases">
        <title>Comparative genomics of biotechnologically important yeasts.</title>
        <authorList>
            <consortium name="DOE Joint Genome Institute"/>
            <person name="Riley R."/>
            <person name="Haridas S."/>
            <person name="Wolfe K.H."/>
            <person name="Lopes M.R."/>
            <person name="Hittinger C.T."/>
            <person name="Goker M."/>
            <person name="Salamov A."/>
            <person name="Wisecaver J."/>
            <person name="Long T.M."/>
            <person name="Aerts A.L."/>
            <person name="Barry K."/>
            <person name="Choi C."/>
            <person name="Clum A."/>
            <person name="Coughlan A.Y."/>
            <person name="Deshpande S."/>
            <person name="Douglass A.P."/>
            <person name="Hanson S.J."/>
            <person name="Klenk H.-P."/>
            <person name="Labutti K."/>
            <person name="Lapidus A."/>
            <person name="Lindquist E."/>
            <person name="Lipzen A."/>
            <person name="Meier-Kolthoff J.P."/>
            <person name="Ohm R.A."/>
            <person name="Otillar R.P."/>
            <person name="Pangilinan J."/>
            <person name="Peng Y."/>
            <person name="Rokas A."/>
            <person name="Rosa C.A."/>
            <person name="Scheuner C."/>
            <person name="Sibirny A.A."/>
            <person name="Slot J.C."/>
            <person name="Stielow J.B."/>
            <person name="Sun H."/>
            <person name="Kurtzman C.P."/>
            <person name="Blackwell M."/>
            <person name="Grigoriev I.V."/>
            <person name="Jeffries T.W."/>
        </authorList>
    </citation>
    <scope>NUCLEOTIDE SEQUENCE [LARGE SCALE GENOMIC DNA]</scope>
    <source>
        <strain evidence="3">NRRL Y-2460</strain>
    </source>
</reference>
<name>A0A1E4U0D8_PACTA</name>
<dbReference type="OrthoDB" id="3980365at2759"/>
<evidence type="ECO:0000313" key="2">
    <source>
        <dbReference type="EMBL" id="ODV97461.1"/>
    </source>
</evidence>
<evidence type="ECO:0000313" key="3">
    <source>
        <dbReference type="Proteomes" id="UP000094236"/>
    </source>
</evidence>
<keyword evidence="1" id="KW-0472">Membrane</keyword>
<keyword evidence="3" id="KW-1185">Reference proteome</keyword>
<keyword evidence="1" id="KW-0812">Transmembrane</keyword>
<keyword evidence="1" id="KW-1133">Transmembrane helix</keyword>